<dbReference type="GO" id="GO:0015344">
    <property type="term" value="F:siderophore uptake transmembrane transporter activity"/>
    <property type="evidence" value="ECO:0007669"/>
    <property type="project" value="TreeGrafter"/>
</dbReference>
<dbReference type="PANTHER" id="PTHR32552:SF82">
    <property type="entry name" value="FCUA PROTEIN"/>
    <property type="match status" value="1"/>
</dbReference>
<dbReference type="EMBL" id="AKGD01000002">
    <property type="protein sequence ID" value="EIT68928.1"/>
    <property type="molecule type" value="Genomic_DNA"/>
</dbReference>
<dbReference type="GO" id="GO:0015891">
    <property type="term" value="P:siderophore transport"/>
    <property type="evidence" value="ECO:0007669"/>
    <property type="project" value="InterPro"/>
</dbReference>
<keyword evidence="3 10" id="KW-0813">Transport</keyword>
<keyword evidence="6 11" id="KW-0798">TonB box</keyword>
<keyword evidence="13" id="KW-0732">Signal</keyword>
<evidence type="ECO:0000259" key="15">
    <source>
        <dbReference type="Pfam" id="PF07715"/>
    </source>
</evidence>
<evidence type="ECO:0000256" key="8">
    <source>
        <dbReference type="ARBA" id="ARBA00023170"/>
    </source>
</evidence>
<evidence type="ECO:0000256" key="4">
    <source>
        <dbReference type="ARBA" id="ARBA00022452"/>
    </source>
</evidence>
<dbReference type="OrthoDB" id="8732650at2"/>
<evidence type="ECO:0000259" key="14">
    <source>
        <dbReference type="Pfam" id="PF00593"/>
    </source>
</evidence>
<evidence type="ECO:0000256" key="12">
    <source>
        <dbReference type="SAM" id="MobiDB-lite"/>
    </source>
</evidence>
<keyword evidence="17" id="KW-1185">Reference proteome</keyword>
<dbReference type="PROSITE" id="PS52016">
    <property type="entry name" value="TONB_DEPENDENT_REC_3"/>
    <property type="match status" value="1"/>
</dbReference>
<sequence>MRKTLLAAAAARLGFPLLLGTLVSTAASAQQVAQKAAEPTASASEPAADPAEVIVIASGSQVDLTKPYAGGQVAQGGRVGLFGNVDLMDSPFNSTAYTADLIRNQQARSVADVVQNDPSVRLARGFGNFQEVYIIRGFEVSSDDIGYNGVYGLLPRQYVAAELLERTEVFRGANSFLNGAAPGGSGIGGTINLVPKRAPDDDLTRLSVGYESDAMGYAAADVARRFGDDKRWGVRGNLVGRKGDTSIDDEARELGVLALGLDYRGDKLRLSADLGYQDHRIDAPRPSVTPTTGIPDAPKSDSNFAQDWSFSEEKDLFGVARGEYDFTQHITAWAAVGVRDSEEHNVLANPSADADGNYTVGRFDNYREDSVLTGDAGVRFEFKTGSVGHRAVLSASAFELDSKNAYAMSMSSISGNLYDFSSSPQPAADWFTGGDMNDPLTTFKTKTSSYAIADTLALLDKRVLLTFGARYQVLQQYSYDYNTGDGGKTYDDNTWSPMAGLVFKTSDKVSLYANYIEGLIPGDAVPQQINNVPVENGGDALSPFKSRQTEVGAKYDGGNLGLGFALFEINKPSSFFDGTRVTQDGEQRNRGAELTWFGEPIDGYRVLGGITVLDAKFTKSDGADDGQEPIGVADLQANLTVEYDLRAVPGLSFEARGNYTASQKASTTNDLSIPSWTRLDLGTRYAFEVAGRAVTLRARVDNVTGRDYWASTGGTFGANYLVLGNPRTFTLSASVDL</sequence>
<dbReference type="STRING" id="1172194.WQQ_25100"/>
<keyword evidence="5 10" id="KW-0812">Transmembrane</keyword>
<evidence type="ECO:0000256" key="2">
    <source>
        <dbReference type="ARBA" id="ARBA00009810"/>
    </source>
</evidence>
<organism evidence="16 17">
    <name type="scientific">Hydrocarboniphaga effusa AP103</name>
    <dbReference type="NCBI Taxonomy" id="1172194"/>
    <lineage>
        <taxon>Bacteria</taxon>
        <taxon>Pseudomonadati</taxon>
        <taxon>Pseudomonadota</taxon>
        <taxon>Gammaproteobacteria</taxon>
        <taxon>Nevskiales</taxon>
        <taxon>Nevskiaceae</taxon>
        <taxon>Hydrocarboniphaga</taxon>
    </lineage>
</organism>
<comment type="caution">
    <text evidence="16">The sequence shown here is derived from an EMBL/GenBank/DDBJ whole genome shotgun (WGS) entry which is preliminary data.</text>
</comment>
<dbReference type="SUPFAM" id="SSF56935">
    <property type="entry name" value="Porins"/>
    <property type="match status" value="1"/>
</dbReference>
<feature type="region of interest" description="Disordered" evidence="12">
    <location>
        <begin position="281"/>
        <end position="304"/>
    </location>
</feature>
<dbReference type="InterPro" id="IPR000531">
    <property type="entry name" value="Beta-barrel_TonB"/>
</dbReference>
<dbReference type="GO" id="GO:0038023">
    <property type="term" value="F:signaling receptor activity"/>
    <property type="evidence" value="ECO:0007669"/>
    <property type="project" value="InterPro"/>
</dbReference>
<dbReference type="PANTHER" id="PTHR32552">
    <property type="entry name" value="FERRICHROME IRON RECEPTOR-RELATED"/>
    <property type="match status" value="1"/>
</dbReference>
<dbReference type="Gene3D" id="2.40.170.20">
    <property type="entry name" value="TonB-dependent receptor, beta-barrel domain"/>
    <property type="match status" value="1"/>
</dbReference>
<evidence type="ECO:0000313" key="17">
    <source>
        <dbReference type="Proteomes" id="UP000003704"/>
    </source>
</evidence>
<comment type="similarity">
    <text evidence="2 10 11">Belongs to the TonB-dependent receptor family.</text>
</comment>
<comment type="subcellular location">
    <subcellularLocation>
        <location evidence="1 10">Cell outer membrane</location>
        <topology evidence="1 10">Multi-pass membrane protein</topology>
    </subcellularLocation>
</comment>
<dbReference type="Pfam" id="PF07715">
    <property type="entry name" value="Plug"/>
    <property type="match status" value="1"/>
</dbReference>
<evidence type="ECO:0000256" key="13">
    <source>
        <dbReference type="SAM" id="SignalP"/>
    </source>
</evidence>
<evidence type="ECO:0000313" key="16">
    <source>
        <dbReference type="EMBL" id="EIT68928.1"/>
    </source>
</evidence>
<dbReference type="Gene3D" id="2.170.130.10">
    <property type="entry name" value="TonB-dependent receptor, plug domain"/>
    <property type="match status" value="1"/>
</dbReference>
<evidence type="ECO:0000256" key="5">
    <source>
        <dbReference type="ARBA" id="ARBA00022692"/>
    </source>
</evidence>
<dbReference type="RefSeq" id="WP_007185453.1">
    <property type="nucleotide sequence ID" value="NZ_AKGD01000002.1"/>
</dbReference>
<dbReference type="CDD" id="cd01347">
    <property type="entry name" value="ligand_gated_channel"/>
    <property type="match status" value="1"/>
</dbReference>
<protein>
    <submittedName>
        <fullName evidence="16">TonB-dependent siderophore receptor</fullName>
    </submittedName>
</protein>
<dbReference type="GO" id="GO:0009279">
    <property type="term" value="C:cell outer membrane"/>
    <property type="evidence" value="ECO:0007669"/>
    <property type="project" value="UniProtKB-SubCell"/>
</dbReference>
<keyword evidence="4 10" id="KW-1134">Transmembrane beta strand</keyword>
<dbReference type="NCBIfam" id="TIGR01783">
    <property type="entry name" value="TonB-siderophor"/>
    <property type="match status" value="1"/>
</dbReference>
<dbReference type="Proteomes" id="UP000003704">
    <property type="component" value="Unassembled WGS sequence"/>
</dbReference>
<feature type="domain" description="TonB-dependent receptor-like beta-barrel" evidence="14">
    <location>
        <begin position="262"/>
        <end position="703"/>
    </location>
</feature>
<dbReference type="InterPro" id="IPR012910">
    <property type="entry name" value="Plug_dom"/>
</dbReference>
<evidence type="ECO:0000256" key="7">
    <source>
        <dbReference type="ARBA" id="ARBA00023136"/>
    </source>
</evidence>
<evidence type="ECO:0000256" key="6">
    <source>
        <dbReference type="ARBA" id="ARBA00023077"/>
    </source>
</evidence>
<reference evidence="16 17" key="1">
    <citation type="journal article" date="2012" name="J. Bacteriol.">
        <title>Genome Sequence of n-Alkane-Degrading Hydrocarboniphaga effusa Strain AP103T (ATCC BAA-332T).</title>
        <authorList>
            <person name="Chang H.K."/>
            <person name="Zylstra G.J."/>
            <person name="Chae J.C."/>
        </authorList>
    </citation>
    <scope>NUCLEOTIDE SEQUENCE [LARGE SCALE GENOMIC DNA]</scope>
    <source>
        <strain evidence="16 17">AP103</strain>
    </source>
</reference>
<dbReference type="InterPro" id="IPR039426">
    <property type="entry name" value="TonB-dep_rcpt-like"/>
</dbReference>
<keyword evidence="8 16" id="KW-0675">Receptor</keyword>
<dbReference type="InterPro" id="IPR010105">
    <property type="entry name" value="TonB_sidphr_rcpt"/>
</dbReference>
<name>I8T5C2_9GAMM</name>
<keyword evidence="7 10" id="KW-0472">Membrane</keyword>
<dbReference type="AlphaFoldDB" id="I8T5C2"/>
<feature type="chain" id="PRO_5003714408" evidence="13">
    <location>
        <begin position="30"/>
        <end position="737"/>
    </location>
</feature>
<feature type="domain" description="TonB-dependent receptor plug" evidence="15">
    <location>
        <begin position="87"/>
        <end position="184"/>
    </location>
</feature>
<feature type="signal peptide" evidence="13">
    <location>
        <begin position="1"/>
        <end position="29"/>
    </location>
</feature>
<gene>
    <name evidence="16" type="ORF">WQQ_25100</name>
</gene>
<dbReference type="PATRIC" id="fig|1172194.4.peg.2425"/>
<dbReference type="Pfam" id="PF00593">
    <property type="entry name" value="TonB_dep_Rec_b-barrel"/>
    <property type="match status" value="1"/>
</dbReference>
<proteinExistence type="inferred from homology"/>
<dbReference type="InterPro" id="IPR037066">
    <property type="entry name" value="Plug_dom_sf"/>
</dbReference>
<accession>I8T5C2</accession>
<evidence type="ECO:0000256" key="10">
    <source>
        <dbReference type="PROSITE-ProRule" id="PRU01360"/>
    </source>
</evidence>
<keyword evidence="9 10" id="KW-0998">Cell outer membrane</keyword>
<dbReference type="InterPro" id="IPR036942">
    <property type="entry name" value="Beta-barrel_TonB_sf"/>
</dbReference>
<evidence type="ECO:0000256" key="9">
    <source>
        <dbReference type="ARBA" id="ARBA00023237"/>
    </source>
</evidence>
<evidence type="ECO:0000256" key="1">
    <source>
        <dbReference type="ARBA" id="ARBA00004571"/>
    </source>
</evidence>
<evidence type="ECO:0000256" key="11">
    <source>
        <dbReference type="RuleBase" id="RU003357"/>
    </source>
</evidence>
<evidence type="ECO:0000256" key="3">
    <source>
        <dbReference type="ARBA" id="ARBA00022448"/>
    </source>
</evidence>